<dbReference type="PANTHER" id="PTHR37833:SF1">
    <property type="entry name" value="SIGNAL PEPTIDE PROTEIN"/>
    <property type="match status" value="1"/>
</dbReference>
<dbReference type="EMBL" id="MHIB01000023">
    <property type="protein sequence ID" value="OGY44091.1"/>
    <property type="molecule type" value="Genomic_DNA"/>
</dbReference>
<comment type="caution">
    <text evidence="2">The sequence shown here is derived from an EMBL/GenBank/DDBJ whole genome shotgun (WGS) entry which is preliminary data.</text>
</comment>
<organism evidence="2 3">
    <name type="scientific">Candidatus Buchananbacteria bacterium RIFCSPHIGHO2_01_FULL_39_14</name>
    <dbReference type="NCBI Taxonomy" id="1797532"/>
    <lineage>
        <taxon>Bacteria</taxon>
        <taxon>Candidatus Buchananiibacteriota</taxon>
    </lineage>
</organism>
<dbReference type="Proteomes" id="UP000178930">
    <property type="component" value="Unassembled WGS sequence"/>
</dbReference>
<dbReference type="Pfam" id="PF07610">
    <property type="entry name" value="DUF1573"/>
    <property type="match status" value="1"/>
</dbReference>
<dbReference type="InterPro" id="IPR011467">
    <property type="entry name" value="DUF1573"/>
</dbReference>
<dbReference type="Gene3D" id="2.60.40.10">
    <property type="entry name" value="Immunoglobulins"/>
    <property type="match status" value="1"/>
</dbReference>
<dbReference type="InterPro" id="IPR013783">
    <property type="entry name" value="Ig-like_fold"/>
</dbReference>
<evidence type="ECO:0000256" key="1">
    <source>
        <dbReference type="SAM" id="Phobius"/>
    </source>
</evidence>
<evidence type="ECO:0000313" key="3">
    <source>
        <dbReference type="Proteomes" id="UP000178930"/>
    </source>
</evidence>
<accession>A0A1G1XVS8</accession>
<keyword evidence="1" id="KW-0812">Transmembrane</keyword>
<keyword evidence="1" id="KW-1133">Transmembrane helix</keyword>
<feature type="transmembrane region" description="Helical" evidence="1">
    <location>
        <begin position="18"/>
        <end position="36"/>
    </location>
</feature>
<name>A0A1G1XVS8_9BACT</name>
<dbReference type="STRING" id="1797532.A2729_00910"/>
<sequence>MVGQNENSTNIFSQNKEIIIGLVVALLILGGIIWLAKASSSADQVNPPLATINQSIVVPIDTYDFGTISMAKGKVSYSFTIKNSASQSLMLKKIYTSCMCTSATLVSAAGRRGPFGMPGHGVVPLANYTLKPNEEAQIEVTFDPAAHGPAGVGPVNRIVYLEDQFGAVNQLRISATVTP</sequence>
<evidence type="ECO:0008006" key="4">
    <source>
        <dbReference type="Google" id="ProtNLM"/>
    </source>
</evidence>
<proteinExistence type="predicted"/>
<gene>
    <name evidence="2" type="ORF">A2729_00910</name>
</gene>
<evidence type="ECO:0000313" key="2">
    <source>
        <dbReference type="EMBL" id="OGY44091.1"/>
    </source>
</evidence>
<dbReference type="AlphaFoldDB" id="A0A1G1XVS8"/>
<protein>
    <recommendedName>
        <fullName evidence="4">DUF1573 domain-containing protein</fullName>
    </recommendedName>
</protein>
<reference evidence="2 3" key="1">
    <citation type="journal article" date="2016" name="Nat. Commun.">
        <title>Thousands of microbial genomes shed light on interconnected biogeochemical processes in an aquifer system.</title>
        <authorList>
            <person name="Anantharaman K."/>
            <person name="Brown C.T."/>
            <person name="Hug L.A."/>
            <person name="Sharon I."/>
            <person name="Castelle C.J."/>
            <person name="Probst A.J."/>
            <person name="Thomas B.C."/>
            <person name="Singh A."/>
            <person name="Wilkins M.J."/>
            <person name="Karaoz U."/>
            <person name="Brodie E.L."/>
            <person name="Williams K.H."/>
            <person name="Hubbard S.S."/>
            <person name="Banfield J.F."/>
        </authorList>
    </citation>
    <scope>NUCLEOTIDE SEQUENCE [LARGE SCALE GENOMIC DNA]</scope>
</reference>
<keyword evidence="1" id="KW-0472">Membrane</keyword>
<dbReference type="PANTHER" id="PTHR37833">
    <property type="entry name" value="LIPOPROTEIN-RELATED"/>
    <property type="match status" value="1"/>
</dbReference>